<keyword evidence="2" id="KW-0238">DNA-binding</keyword>
<name>A0ABM7NXN1_9BACT</name>
<dbReference type="EMBL" id="AP024484">
    <property type="protein sequence ID" value="BCS85223.1"/>
    <property type="molecule type" value="Genomic_DNA"/>
</dbReference>
<evidence type="ECO:0000259" key="4">
    <source>
        <dbReference type="PROSITE" id="PS01124"/>
    </source>
</evidence>
<evidence type="ECO:0000256" key="1">
    <source>
        <dbReference type="ARBA" id="ARBA00023015"/>
    </source>
</evidence>
<accession>A0ABM7NXN1</accession>
<feature type="domain" description="HTH araC/xylS-type" evidence="4">
    <location>
        <begin position="195"/>
        <end position="292"/>
    </location>
</feature>
<gene>
    <name evidence="5" type="ORF">prwr041_11160</name>
</gene>
<organism evidence="5 6">
    <name type="scientific">Prevotella herbatica</name>
    <dbReference type="NCBI Taxonomy" id="2801997"/>
    <lineage>
        <taxon>Bacteria</taxon>
        <taxon>Pseudomonadati</taxon>
        <taxon>Bacteroidota</taxon>
        <taxon>Bacteroidia</taxon>
        <taxon>Bacteroidales</taxon>
        <taxon>Prevotellaceae</taxon>
        <taxon>Prevotella</taxon>
    </lineage>
</organism>
<sequence length="292" mass="33984">MDKGNSHSLQEFAVQNNIKDLYGAIVATMPVNQETFESITKQLKYVNFYTIFVLVDGEAEIIINEKNIRLAQQSIIRMAHTQNTEFVKCTNELDGYFLFCETNFYNNILENDPNMQDILQRNILDSYLYFDITEAKISELLGIIMQVEKTISQPHLYKKEMLSFLVHLAQMHVNELIDSASNELHDMKHKENIFKIFIHLASNNFKKERQINFYADRMNITSTYLSRIVREVSGNTVCGYLQSFLYSEACKMLKMTDKTIGEISTELKFNDQSAFTKFFKQKSGISPKAYRE</sequence>
<dbReference type="PANTHER" id="PTHR43280">
    <property type="entry name" value="ARAC-FAMILY TRANSCRIPTIONAL REGULATOR"/>
    <property type="match status" value="1"/>
</dbReference>
<dbReference type="SUPFAM" id="SSF46689">
    <property type="entry name" value="Homeodomain-like"/>
    <property type="match status" value="1"/>
</dbReference>
<keyword evidence="3" id="KW-0804">Transcription</keyword>
<evidence type="ECO:0000313" key="6">
    <source>
        <dbReference type="Proteomes" id="UP001319045"/>
    </source>
</evidence>
<evidence type="ECO:0000313" key="5">
    <source>
        <dbReference type="EMBL" id="BCS85223.1"/>
    </source>
</evidence>
<evidence type="ECO:0000256" key="2">
    <source>
        <dbReference type="ARBA" id="ARBA00023125"/>
    </source>
</evidence>
<protein>
    <submittedName>
        <fullName evidence="5">Helix-turn-helix transcriptional regulator</fullName>
    </submittedName>
</protein>
<keyword evidence="1" id="KW-0805">Transcription regulation</keyword>
<dbReference type="Pfam" id="PF12833">
    <property type="entry name" value="HTH_18"/>
    <property type="match status" value="1"/>
</dbReference>
<proteinExistence type="predicted"/>
<dbReference type="PROSITE" id="PS01124">
    <property type="entry name" value="HTH_ARAC_FAMILY_2"/>
    <property type="match status" value="1"/>
</dbReference>
<dbReference type="Proteomes" id="UP001319045">
    <property type="component" value="Chromosome"/>
</dbReference>
<dbReference type="InterPro" id="IPR009057">
    <property type="entry name" value="Homeodomain-like_sf"/>
</dbReference>
<reference evidence="5 6" key="1">
    <citation type="journal article" date="2022" name="Int. J. Syst. Evol. Microbiol.">
        <title>Prevotella herbatica sp. nov., a plant polysaccharide-decomposing anaerobic bacterium isolated from a methanogenic reactor.</title>
        <authorList>
            <person name="Uek A."/>
            <person name="Tonouchi A."/>
            <person name="Kaku N."/>
            <person name="Ueki K."/>
        </authorList>
    </citation>
    <scope>NUCLEOTIDE SEQUENCE [LARGE SCALE GENOMIC DNA]</scope>
    <source>
        <strain evidence="5 6">WR041</strain>
    </source>
</reference>
<dbReference type="InterPro" id="IPR018060">
    <property type="entry name" value="HTH_AraC"/>
</dbReference>
<dbReference type="Gene3D" id="1.10.10.60">
    <property type="entry name" value="Homeodomain-like"/>
    <property type="match status" value="1"/>
</dbReference>
<dbReference type="PANTHER" id="PTHR43280:SF32">
    <property type="entry name" value="TRANSCRIPTIONAL REGULATORY PROTEIN"/>
    <property type="match status" value="1"/>
</dbReference>
<evidence type="ECO:0000256" key="3">
    <source>
        <dbReference type="ARBA" id="ARBA00023163"/>
    </source>
</evidence>
<dbReference type="SMART" id="SM00342">
    <property type="entry name" value="HTH_ARAC"/>
    <property type="match status" value="1"/>
</dbReference>
<keyword evidence="6" id="KW-1185">Reference proteome</keyword>
<dbReference type="RefSeq" id="WP_207155379.1">
    <property type="nucleotide sequence ID" value="NZ_AP024484.1"/>
</dbReference>